<evidence type="ECO:0000313" key="2">
    <source>
        <dbReference type="EMBL" id="GAA0752740.1"/>
    </source>
</evidence>
<gene>
    <name evidence="2" type="ORF">GCM10009433_04100</name>
</gene>
<dbReference type="PRINTS" id="PR00111">
    <property type="entry name" value="ABHYDROLASE"/>
</dbReference>
<keyword evidence="2" id="KW-0378">Hydrolase</keyword>
<keyword evidence="3" id="KW-1185">Reference proteome</keyword>
<feature type="domain" description="AB hydrolase-1" evidence="1">
    <location>
        <begin position="21"/>
        <end position="248"/>
    </location>
</feature>
<evidence type="ECO:0000313" key="3">
    <source>
        <dbReference type="Proteomes" id="UP001500185"/>
    </source>
</evidence>
<accession>A0ABP3V9B9</accession>
<proteinExistence type="predicted"/>
<dbReference type="InterPro" id="IPR000073">
    <property type="entry name" value="AB_hydrolase_1"/>
</dbReference>
<comment type="caution">
    <text evidence="2">The sequence shown here is derived from an EMBL/GenBank/DDBJ whole genome shotgun (WGS) entry which is preliminary data.</text>
</comment>
<evidence type="ECO:0000259" key="1">
    <source>
        <dbReference type="Pfam" id="PF12697"/>
    </source>
</evidence>
<dbReference type="SUPFAM" id="SSF53474">
    <property type="entry name" value="alpha/beta-Hydrolases"/>
    <property type="match status" value="1"/>
</dbReference>
<sequence length="258" mass="29014">MTFTYKQTKIHYTSSGNGEPIILLHGFLENSSMWKMLGKELSKTHRLYTLDLPGHGNTEAIGYIHKMEDYASLVVGFAGSKKLETFSIIGHSMGGYVALAVAELNSAKLKKLILLNSSSLADSETKKKERNRAIAMIQRHPDAFISMAVKHLFLPEDQKRLSTEIEAAIQEAKQCSQQGVINTLNGMRDRKDRTEVLKNHKERSLLVLGKQDKVINFEKTKNIAEEAGIELNILPGGHMSYLEHPELLLKTLHEFLSR</sequence>
<protein>
    <submittedName>
        <fullName evidence="2">Alpha/beta hydrolase</fullName>
    </submittedName>
</protein>
<dbReference type="GO" id="GO:0016787">
    <property type="term" value="F:hydrolase activity"/>
    <property type="evidence" value="ECO:0007669"/>
    <property type="project" value="UniProtKB-KW"/>
</dbReference>
<dbReference type="Pfam" id="PF12697">
    <property type="entry name" value="Abhydrolase_6"/>
    <property type="match status" value="1"/>
</dbReference>
<dbReference type="RefSeq" id="WP_224455531.1">
    <property type="nucleotide sequence ID" value="NZ_BAAAGG010000004.1"/>
</dbReference>
<dbReference type="PANTHER" id="PTHR43798">
    <property type="entry name" value="MONOACYLGLYCEROL LIPASE"/>
    <property type="match status" value="1"/>
</dbReference>
<dbReference type="InterPro" id="IPR050266">
    <property type="entry name" value="AB_hydrolase_sf"/>
</dbReference>
<reference evidence="3" key="1">
    <citation type="journal article" date="2019" name="Int. J. Syst. Evol. Microbiol.">
        <title>The Global Catalogue of Microorganisms (GCM) 10K type strain sequencing project: providing services to taxonomists for standard genome sequencing and annotation.</title>
        <authorList>
            <consortium name="The Broad Institute Genomics Platform"/>
            <consortium name="The Broad Institute Genome Sequencing Center for Infectious Disease"/>
            <person name="Wu L."/>
            <person name="Ma J."/>
        </authorList>
    </citation>
    <scope>NUCLEOTIDE SEQUENCE [LARGE SCALE GENOMIC DNA]</scope>
    <source>
        <strain evidence="3">JCM 16231</strain>
    </source>
</reference>
<organism evidence="2 3">
    <name type="scientific">Psychroflexus lacisalsi</name>
    <dbReference type="NCBI Taxonomy" id="503928"/>
    <lineage>
        <taxon>Bacteria</taxon>
        <taxon>Pseudomonadati</taxon>
        <taxon>Bacteroidota</taxon>
        <taxon>Flavobacteriia</taxon>
        <taxon>Flavobacteriales</taxon>
        <taxon>Flavobacteriaceae</taxon>
        <taxon>Psychroflexus</taxon>
    </lineage>
</organism>
<name>A0ABP3V9B9_9FLAO</name>
<dbReference type="EMBL" id="BAAAGG010000004">
    <property type="protein sequence ID" value="GAA0752740.1"/>
    <property type="molecule type" value="Genomic_DNA"/>
</dbReference>
<dbReference type="Proteomes" id="UP001500185">
    <property type="component" value="Unassembled WGS sequence"/>
</dbReference>
<dbReference type="Gene3D" id="3.40.50.1820">
    <property type="entry name" value="alpha/beta hydrolase"/>
    <property type="match status" value="1"/>
</dbReference>
<dbReference type="InterPro" id="IPR029058">
    <property type="entry name" value="AB_hydrolase_fold"/>
</dbReference>